<comment type="function">
    <text evidence="5">Nucleoside triphosphate pyrophosphatase that hydrolyzes 7-methyl-GTP (m(7)GTP). May have a dual role in cell division arrest and in preventing the incorporation of modified nucleotides into cellular nucleic acids.</text>
</comment>
<comment type="caution">
    <text evidence="5">Lacks conserved residue(s) required for the propagation of feature annotation.</text>
</comment>
<dbReference type="EMBL" id="MAAO01000011">
    <property type="protein sequence ID" value="OUR94154.1"/>
    <property type="molecule type" value="Genomic_DNA"/>
</dbReference>
<dbReference type="PANTHER" id="PTHR43213">
    <property type="entry name" value="BIFUNCTIONAL DTTP/UTP PYROPHOSPHATASE/METHYLTRANSFERASE PROTEIN-RELATED"/>
    <property type="match status" value="1"/>
</dbReference>
<evidence type="ECO:0000256" key="5">
    <source>
        <dbReference type="HAMAP-Rule" id="MF_00528"/>
    </source>
</evidence>
<dbReference type="AlphaFoldDB" id="A0A1Y5F3A8"/>
<evidence type="ECO:0000256" key="2">
    <source>
        <dbReference type="ARBA" id="ARBA00022490"/>
    </source>
</evidence>
<evidence type="ECO:0000256" key="4">
    <source>
        <dbReference type="ARBA" id="ARBA00023080"/>
    </source>
</evidence>
<feature type="site" description="Important for substrate specificity" evidence="5">
    <location>
        <position position="153"/>
    </location>
</feature>
<organism evidence="6 7">
    <name type="scientific">Halobacteriovorax marinus</name>
    <dbReference type="NCBI Taxonomy" id="97084"/>
    <lineage>
        <taxon>Bacteria</taxon>
        <taxon>Pseudomonadati</taxon>
        <taxon>Bdellovibrionota</taxon>
        <taxon>Bacteriovoracia</taxon>
        <taxon>Bacteriovoracales</taxon>
        <taxon>Halobacteriovoraceae</taxon>
        <taxon>Halobacteriovorax</taxon>
    </lineage>
</organism>
<dbReference type="EC" id="3.6.1.-" evidence="5"/>
<name>A0A1Y5F3A8_9BACT</name>
<keyword evidence="2 5" id="KW-0963">Cytoplasm</keyword>
<evidence type="ECO:0000256" key="1">
    <source>
        <dbReference type="ARBA" id="ARBA00004496"/>
    </source>
</evidence>
<dbReference type="CDD" id="cd00555">
    <property type="entry name" value="Maf"/>
    <property type="match status" value="1"/>
</dbReference>
<feature type="site" description="Important for substrate specificity" evidence="5">
    <location>
        <position position="11"/>
    </location>
</feature>
<dbReference type="Proteomes" id="UP000196531">
    <property type="component" value="Unassembled WGS sequence"/>
</dbReference>
<keyword evidence="4 5" id="KW-0546">Nucleotide metabolism</keyword>
<proteinExistence type="inferred from homology"/>
<evidence type="ECO:0000313" key="6">
    <source>
        <dbReference type="EMBL" id="OUR94154.1"/>
    </source>
</evidence>
<protein>
    <recommendedName>
        <fullName evidence="5">7-methyl-GTP pyrophosphatase</fullName>
        <shortName evidence="5">m(7)GTP pyrophosphatase</shortName>
        <ecNumber evidence="5">3.6.1.-</ecNumber>
    </recommendedName>
</protein>
<reference evidence="7" key="1">
    <citation type="journal article" date="2017" name="Proc. Natl. Acad. Sci. U.S.A.">
        <title>Simulation of Deepwater Horizon oil plume reveals substrate specialization within a complex community of hydrocarbon-degraders.</title>
        <authorList>
            <person name="Hu P."/>
            <person name="Dubinsky E.A."/>
            <person name="Probst A.J."/>
            <person name="Wang J."/>
            <person name="Sieber C.M.K."/>
            <person name="Tom L.M."/>
            <person name="Gardinali P."/>
            <person name="Banfield J.F."/>
            <person name="Atlas R.M."/>
            <person name="Andersen G.L."/>
        </authorList>
    </citation>
    <scope>NUCLEOTIDE SEQUENCE [LARGE SCALE GENOMIC DNA]</scope>
</reference>
<sequence length="191" mass="21387">MNLILASTSPYRKEQLERLNISFGCHSPNVDEEQFKGQIMDPSKLASTLARLKAESILERFPNDFIIGGDQVLNIKGKILGKPLTQQKAIEQLSLLSGQTHELITSTCYLSKDQLIERTVIAKMKMRPLSLAQITSYIELEQPLKCCGSYMLENKGIALFEEIDCPDYTAIIGLPLMSTAQILMENGFNVF</sequence>
<comment type="catalytic activity">
    <reaction evidence="5">
        <text>N(7)-methyl-GTP + H2O = N(7)-methyl-GMP + diphosphate + H(+)</text>
        <dbReference type="Rhea" id="RHEA:58744"/>
        <dbReference type="ChEBI" id="CHEBI:15377"/>
        <dbReference type="ChEBI" id="CHEBI:15378"/>
        <dbReference type="ChEBI" id="CHEBI:33019"/>
        <dbReference type="ChEBI" id="CHEBI:58285"/>
        <dbReference type="ChEBI" id="CHEBI:87133"/>
    </reaction>
</comment>
<dbReference type="Pfam" id="PF02545">
    <property type="entry name" value="Maf"/>
    <property type="match status" value="1"/>
</dbReference>
<comment type="subcellular location">
    <subcellularLocation>
        <location evidence="1 5">Cytoplasm</location>
    </subcellularLocation>
</comment>
<comment type="similarity">
    <text evidence="5">Belongs to the Maf family. YceF subfamily.</text>
</comment>
<accession>A0A1Y5F3A8</accession>
<dbReference type="InterPro" id="IPR029001">
    <property type="entry name" value="ITPase-like_fam"/>
</dbReference>
<dbReference type="SUPFAM" id="SSF52972">
    <property type="entry name" value="ITPase-like"/>
    <property type="match status" value="1"/>
</dbReference>
<gene>
    <name evidence="6" type="ORF">A9Q84_17750</name>
</gene>
<dbReference type="InterPro" id="IPR003697">
    <property type="entry name" value="Maf-like"/>
</dbReference>
<feature type="site" description="Important for substrate specificity" evidence="5">
    <location>
        <position position="71"/>
    </location>
</feature>
<evidence type="ECO:0000313" key="7">
    <source>
        <dbReference type="Proteomes" id="UP000196531"/>
    </source>
</evidence>
<feature type="active site" description="Proton acceptor" evidence="5">
    <location>
        <position position="70"/>
    </location>
</feature>
<dbReference type="HAMAP" id="MF_00528">
    <property type="entry name" value="Maf"/>
    <property type="match status" value="1"/>
</dbReference>
<dbReference type="GO" id="GO:0009117">
    <property type="term" value="P:nucleotide metabolic process"/>
    <property type="evidence" value="ECO:0007669"/>
    <property type="project" value="UniProtKB-KW"/>
</dbReference>
<dbReference type="PANTHER" id="PTHR43213:SF10">
    <property type="entry name" value="7-METHYL-GTP PYROPHOSPHATASE"/>
    <property type="match status" value="1"/>
</dbReference>
<comment type="caution">
    <text evidence="6">The sequence shown here is derived from an EMBL/GenBank/DDBJ whole genome shotgun (WGS) entry which is preliminary data.</text>
</comment>
<dbReference type="PIRSF" id="PIRSF006305">
    <property type="entry name" value="Maf"/>
    <property type="match status" value="1"/>
</dbReference>
<comment type="cofactor">
    <cofactor evidence="5">
        <name>a divalent metal cation</name>
        <dbReference type="ChEBI" id="CHEBI:60240"/>
    </cofactor>
</comment>
<dbReference type="Gene3D" id="3.90.950.10">
    <property type="match status" value="1"/>
</dbReference>
<keyword evidence="3 5" id="KW-0378">Hydrolase</keyword>
<dbReference type="GO" id="GO:0047429">
    <property type="term" value="F:nucleoside triphosphate diphosphatase activity"/>
    <property type="evidence" value="ECO:0007669"/>
    <property type="project" value="InterPro"/>
</dbReference>
<dbReference type="GO" id="GO:0005737">
    <property type="term" value="C:cytoplasm"/>
    <property type="evidence" value="ECO:0007669"/>
    <property type="project" value="UniProtKB-SubCell"/>
</dbReference>
<evidence type="ECO:0000256" key="3">
    <source>
        <dbReference type="ARBA" id="ARBA00022801"/>
    </source>
</evidence>
<dbReference type="NCBIfam" id="TIGR00172">
    <property type="entry name" value="maf"/>
    <property type="match status" value="1"/>
</dbReference>